<evidence type="ECO:0000256" key="3">
    <source>
        <dbReference type="SAM" id="SignalP"/>
    </source>
</evidence>
<accession>A0ABT7A164</accession>
<reference evidence="5 6" key="1">
    <citation type="submission" date="2023-05" db="EMBL/GenBank/DDBJ databases">
        <title>Streptantibioticus silvisoli sp. nov., acidotolerant actinomycetes 1 from pine litter.</title>
        <authorList>
            <person name="Swiecimska M."/>
            <person name="Golinska P."/>
            <person name="Sangal V."/>
            <person name="Wachnowicz B."/>
            <person name="Goodfellow M."/>
        </authorList>
    </citation>
    <scope>NUCLEOTIDE SEQUENCE [LARGE SCALE GENOMIC DNA]</scope>
    <source>
        <strain evidence="5 6">DSM 42109</strain>
    </source>
</reference>
<feature type="region of interest" description="Disordered" evidence="2">
    <location>
        <begin position="214"/>
        <end position="239"/>
    </location>
</feature>
<evidence type="ECO:0000256" key="2">
    <source>
        <dbReference type="SAM" id="MobiDB-lite"/>
    </source>
</evidence>
<evidence type="ECO:0000256" key="1">
    <source>
        <dbReference type="SAM" id="Coils"/>
    </source>
</evidence>
<dbReference type="InterPro" id="IPR050570">
    <property type="entry name" value="Cell_wall_metabolism_enzyme"/>
</dbReference>
<feature type="domain" description="M23ase beta-sheet core" evidence="4">
    <location>
        <begin position="265"/>
        <end position="352"/>
    </location>
</feature>
<dbReference type="RefSeq" id="WP_274046558.1">
    <property type="nucleotide sequence ID" value="NZ_JANCPR020000020.1"/>
</dbReference>
<name>A0ABT7A164_9ACTN</name>
<dbReference type="PANTHER" id="PTHR21666:SF270">
    <property type="entry name" value="MUREIN HYDROLASE ACTIVATOR ENVC"/>
    <property type="match status" value="1"/>
</dbReference>
<dbReference type="InterPro" id="IPR016047">
    <property type="entry name" value="M23ase_b-sheet_dom"/>
</dbReference>
<keyword evidence="3" id="KW-0732">Signal</keyword>
<dbReference type="SUPFAM" id="SSF51261">
    <property type="entry name" value="Duplicated hybrid motif"/>
    <property type="match status" value="1"/>
</dbReference>
<feature type="signal peptide" evidence="3">
    <location>
        <begin position="1"/>
        <end position="33"/>
    </location>
</feature>
<dbReference type="Pfam" id="PF01551">
    <property type="entry name" value="Peptidase_M23"/>
    <property type="match status" value="1"/>
</dbReference>
<dbReference type="PANTHER" id="PTHR21666">
    <property type="entry name" value="PEPTIDASE-RELATED"/>
    <property type="match status" value="1"/>
</dbReference>
<protein>
    <submittedName>
        <fullName evidence="5">Peptidoglycan DD-metalloendopeptidase family protein</fullName>
    </submittedName>
</protein>
<sequence>MTQDAPTRRAPATTAALLCAVVLAGAAPGGVVAADPRPGPAEAAERLPGSVAGLYREATRASARYDKARRKAAGQRAVVARTQWAVSRGKKRLAMLHGRLGSVARLQYQQGGWAPGTQLMLTRSPDHLLDRLHAQRQGEHAFKRLLRATKTTQRRLERDRASGRAELRRLKRDAARQRAAKHVIERRLRAARQKVRERAEARAAAAVGPITRAAESMPVSGPGGCPFSDPPPRSRAGSGRGWVAPVEDYVLSAGFASSGSRWASGHTGQDFAVDTGTPVRSVGPGVVVSTGCGDAFGNQIVVRHHDGYYTQYAHLSRLQAGQGEKVDAGQRLGLSGNTGNSTGPHLHFEARVTPEMGSGVDPLPWLRERGVRV</sequence>
<evidence type="ECO:0000259" key="4">
    <source>
        <dbReference type="Pfam" id="PF01551"/>
    </source>
</evidence>
<comment type="caution">
    <text evidence="5">The sequence shown here is derived from an EMBL/GenBank/DDBJ whole genome shotgun (WGS) entry which is preliminary data.</text>
</comment>
<gene>
    <name evidence="5" type="ORF">NMN56_020775</name>
</gene>
<feature type="chain" id="PRO_5045998044" evidence="3">
    <location>
        <begin position="34"/>
        <end position="373"/>
    </location>
</feature>
<keyword evidence="1" id="KW-0175">Coiled coil</keyword>
<evidence type="ECO:0000313" key="5">
    <source>
        <dbReference type="EMBL" id="MDJ1134353.1"/>
    </source>
</evidence>
<dbReference type="Gene3D" id="2.70.70.10">
    <property type="entry name" value="Glucose Permease (Domain IIA)"/>
    <property type="match status" value="1"/>
</dbReference>
<feature type="coiled-coil region" evidence="1">
    <location>
        <begin position="153"/>
        <end position="187"/>
    </location>
</feature>
<dbReference type="EMBL" id="JANCPR020000020">
    <property type="protein sequence ID" value="MDJ1134353.1"/>
    <property type="molecule type" value="Genomic_DNA"/>
</dbReference>
<proteinExistence type="predicted"/>
<keyword evidence="6" id="KW-1185">Reference proteome</keyword>
<evidence type="ECO:0000313" key="6">
    <source>
        <dbReference type="Proteomes" id="UP001214441"/>
    </source>
</evidence>
<dbReference type="Proteomes" id="UP001214441">
    <property type="component" value="Unassembled WGS sequence"/>
</dbReference>
<organism evidence="5 6">
    <name type="scientific">Streptomyces iconiensis</name>
    <dbReference type="NCBI Taxonomy" id="1384038"/>
    <lineage>
        <taxon>Bacteria</taxon>
        <taxon>Bacillati</taxon>
        <taxon>Actinomycetota</taxon>
        <taxon>Actinomycetes</taxon>
        <taxon>Kitasatosporales</taxon>
        <taxon>Streptomycetaceae</taxon>
        <taxon>Streptomyces</taxon>
    </lineage>
</organism>
<dbReference type="CDD" id="cd12797">
    <property type="entry name" value="M23_peptidase"/>
    <property type="match status" value="1"/>
</dbReference>
<dbReference type="InterPro" id="IPR011055">
    <property type="entry name" value="Dup_hybrid_motif"/>
</dbReference>